<accession>A0AAJ7X9R0</accession>
<keyword evidence="10" id="KW-1185">Reference proteome</keyword>
<feature type="region of interest" description="Disordered" evidence="8">
    <location>
        <begin position="675"/>
        <end position="719"/>
    </location>
</feature>
<dbReference type="InterPro" id="IPR036872">
    <property type="entry name" value="CH_dom_sf"/>
</dbReference>
<comment type="similarity">
    <text evidence="2">Belongs to the hook family.</text>
</comment>
<proteinExistence type="inferred from homology"/>
<evidence type="ECO:0000259" key="9">
    <source>
        <dbReference type="PROSITE" id="PS50021"/>
    </source>
</evidence>
<dbReference type="Gene3D" id="1.10.418.10">
    <property type="entry name" value="Calponin-like domain"/>
    <property type="match status" value="1"/>
</dbReference>
<protein>
    <submittedName>
        <fullName evidence="11">Protein Hook homolog 3-like isoform X1</fullName>
    </submittedName>
</protein>
<evidence type="ECO:0000256" key="6">
    <source>
        <dbReference type="ARBA" id="ARBA00023212"/>
    </source>
</evidence>
<gene>
    <name evidence="11" type="primary">LOC116951826</name>
</gene>
<dbReference type="GO" id="GO:0005813">
    <property type="term" value="C:centrosome"/>
    <property type="evidence" value="ECO:0007669"/>
    <property type="project" value="TreeGrafter"/>
</dbReference>
<sequence>MSLDKAELCESLLSWVRAYGFEVPCEDVSDLTDGVLMAHVLHRIDPGWFDVDFVARIKIDARDNWRLKLSNLKKILNALLSYYSEVVGQPVAQDAVPDVCLMAEHGHRGETGKALQLILGCAVNCDKKEEHIQTIMTLQESVQHVVMAAIQELMNKETQDSAAGHGLPDMERQLRRAAEDLSEVEKMKEQLENRCHALTLQLESLQDDRGKVLAENKLLREQSGQWGTLEEEAVRSPVVRSQQLEALHEELFRLEGSRDEFRLRCEELERNVSVLEQKNQQLTSLAEEAQALKDEMDVLRHSSDRAARLEAAVESYRRKLDDLGDVRRQVRLLEERSSQQLHNTLALEEELRRANAARAQLHAYKQQVQELHARLSEESRRADRLEFEHKRLQERSDALTKEKERAVAERDALRETNEELRCTQIQQSQLEGSGILHGSQVSLEALEAEMVPAEFRERLIRLSHENRVLRLQSEGADSERVLTLRVELDESSRAQSVLQTDNRLLNQRVLELQAQLEELQKTLQEQGARATDPISIVLTKKVEEHLEKLAEESSELKMQRAFIEGLQPQANPASPSVEELQAALEQKERDMRAMEERYKRYLDKAKSVIKTLDPKQSPMTTTELQALRSQLRQKDNLVHSLERECEKTRQLREQEEKLIVSAWYNMGIGLPKGSRAGGASGGAGPTQSFLACQRQSTSARRAKQSHAQAGPSAARHSHA</sequence>
<dbReference type="RefSeq" id="XP_032826476.1">
    <property type="nucleotide sequence ID" value="XM_032970585.1"/>
</dbReference>
<evidence type="ECO:0000256" key="8">
    <source>
        <dbReference type="SAM" id="MobiDB-lite"/>
    </source>
</evidence>
<dbReference type="GO" id="GO:0051959">
    <property type="term" value="F:dynein light intermediate chain binding"/>
    <property type="evidence" value="ECO:0007669"/>
    <property type="project" value="TreeGrafter"/>
</dbReference>
<comment type="subcellular location">
    <subcellularLocation>
        <location evidence="1">Cytoplasm</location>
        <location evidence="1">Cytoskeleton</location>
    </subcellularLocation>
</comment>
<name>A0AAJ7X9R0_PETMA</name>
<organism evidence="10 11">
    <name type="scientific">Petromyzon marinus</name>
    <name type="common">Sea lamprey</name>
    <dbReference type="NCBI Taxonomy" id="7757"/>
    <lineage>
        <taxon>Eukaryota</taxon>
        <taxon>Metazoa</taxon>
        <taxon>Chordata</taxon>
        <taxon>Craniata</taxon>
        <taxon>Vertebrata</taxon>
        <taxon>Cyclostomata</taxon>
        <taxon>Hyperoartia</taxon>
        <taxon>Petromyzontiformes</taxon>
        <taxon>Petromyzontidae</taxon>
        <taxon>Petromyzon</taxon>
    </lineage>
</organism>
<keyword evidence="4" id="KW-0493">Microtubule</keyword>
<keyword evidence="6" id="KW-0206">Cytoskeleton</keyword>
<feature type="compositionally biased region" description="Gly residues" evidence="8">
    <location>
        <begin position="675"/>
        <end position="684"/>
    </location>
</feature>
<dbReference type="InterPro" id="IPR001715">
    <property type="entry name" value="CH_dom"/>
</dbReference>
<evidence type="ECO:0000256" key="5">
    <source>
        <dbReference type="ARBA" id="ARBA00023054"/>
    </source>
</evidence>
<dbReference type="Pfam" id="PF19047">
    <property type="entry name" value="HOOK_N"/>
    <property type="match status" value="1"/>
</dbReference>
<dbReference type="PANTHER" id="PTHR18947">
    <property type="entry name" value="HOOK PROTEINS"/>
    <property type="match status" value="1"/>
</dbReference>
<dbReference type="AlphaFoldDB" id="A0AAJ7X9R0"/>
<dbReference type="GO" id="GO:0008017">
    <property type="term" value="F:microtubule binding"/>
    <property type="evidence" value="ECO:0007669"/>
    <property type="project" value="InterPro"/>
</dbReference>
<dbReference type="GO" id="GO:0005737">
    <property type="term" value="C:cytoplasm"/>
    <property type="evidence" value="ECO:0007669"/>
    <property type="project" value="TreeGrafter"/>
</dbReference>
<dbReference type="FunFam" id="1.10.418.10:FF:000024">
    <property type="entry name" value="Hook homolog 3 (Drosophila)"/>
    <property type="match status" value="1"/>
</dbReference>
<evidence type="ECO:0000313" key="10">
    <source>
        <dbReference type="Proteomes" id="UP001318040"/>
    </source>
</evidence>
<dbReference type="PANTHER" id="PTHR18947:SF39">
    <property type="entry name" value="PROTEIN HOOK"/>
    <property type="match status" value="1"/>
</dbReference>
<dbReference type="GO" id="GO:0031122">
    <property type="term" value="P:cytoplasmic microtubule organization"/>
    <property type="evidence" value="ECO:0007669"/>
    <property type="project" value="InterPro"/>
</dbReference>
<dbReference type="GO" id="GO:0005874">
    <property type="term" value="C:microtubule"/>
    <property type="evidence" value="ECO:0007669"/>
    <property type="project" value="UniProtKB-KW"/>
</dbReference>
<dbReference type="Proteomes" id="UP001318040">
    <property type="component" value="Chromosome 44"/>
</dbReference>
<feature type="coiled-coil region" evidence="7">
    <location>
        <begin position="251"/>
        <end position="423"/>
    </location>
</feature>
<dbReference type="GO" id="GO:0030705">
    <property type="term" value="P:cytoskeleton-dependent intracellular transport"/>
    <property type="evidence" value="ECO:0007669"/>
    <property type="project" value="InterPro"/>
</dbReference>
<dbReference type="KEGG" id="pmrn:116951826"/>
<feature type="coiled-coil region" evidence="7">
    <location>
        <begin position="502"/>
        <end position="658"/>
    </location>
</feature>
<keyword evidence="5 7" id="KW-0175">Coiled coil</keyword>
<dbReference type="CDD" id="cd22222">
    <property type="entry name" value="HkD_Hook"/>
    <property type="match status" value="1"/>
</dbReference>
<reference evidence="11" key="1">
    <citation type="submission" date="2025-08" db="UniProtKB">
        <authorList>
            <consortium name="RefSeq"/>
        </authorList>
    </citation>
    <scope>IDENTIFICATION</scope>
    <source>
        <tissue evidence="11">Sperm</tissue>
    </source>
</reference>
<evidence type="ECO:0000256" key="2">
    <source>
        <dbReference type="ARBA" id="ARBA00006946"/>
    </source>
</evidence>
<evidence type="ECO:0000256" key="3">
    <source>
        <dbReference type="ARBA" id="ARBA00022490"/>
    </source>
</evidence>
<feature type="compositionally biased region" description="Polar residues" evidence="8">
    <location>
        <begin position="685"/>
        <end position="699"/>
    </location>
</feature>
<feature type="domain" description="Calponin-homology (CH)" evidence="9">
    <location>
        <begin position="6"/>
        <end position="122"/>
    </location>
</feature>
<dbReference type="SUPFAM" id="SSF116907">
    <property type="entry name" value="Hook domain"/>
    <property type="match status" value="1"/>
</dbReference>
<dbReference type="InterPro" id="IPR043936">
    <property type="entry name" value="HOOK_N"/>
</dbReference>
<evidence type="ECO:0000256" key="1">
    <source>
        <dbReference type="ARBA" id="ARBA00004245"/>
    </source>
</evidence>
<evidence type="ECO:0000256" key="7">
    <source>
        <dbReference type="SAM" id="Coils"/>
    </source>
</evidence>
<evidence type="ECO:0000256" key="4">
    <source>
        <dbReference type="ARBA" id="ARBA00022701"/>
    </source>
</evidence>
<dbReference type="PROSITE" id="PS50021">
    <property type="entry name" value="CH"/>
    <property type="match status" value="1"/>
</dbReference>
<keyword evidence="3" id="KW-0963">Cytoplasm</keyword>
<evidence type="ECO:0000313" key="11">
    <source>
        <dbReference type="RefSeq" id="XP_032826476.1"/>
    </source>
</evidence>
<dbReference type="GO" id="GO:0010256">
    <property type="term" value="P:endomembrane system organization"/>
    <property type="evidence" value="ECO:0007669"/>
    <property type="project" value="UniProtKB-ARBA"/>
</dbReference>
<dbReference type="Pfam" id="PF05622">
    <property type="entry name" value="HOOK"/>
    <property type="match status" value="1"/>
</dbReference>
<dbReference type="InterPro" id="IPR008636">
    <property type="entry name" value="Hook_C"/>
</dbReference>
<feature type="coiled-coil region" evidence="7">
    <location>
        <begin position="167"/>
        <end position="222"/>
    </location>
</feature>